<dbReference type="HOGENOM" id="CLU_2812678_0_0_1"/>
<evidence type="ECO:0000313" key="2">
    <source>
        <dbReference type="Proteomes" id="UP000030671"/>
    </source>
</evidence>
<dbReference type="AlphaFoldDB" id="W4KBC1"/>
<dbReference type="RefSeq" id="XP_009545382.1">
    <property type="nucleotide sequence ID" value="XM_009547087.1"/>
</dbReference>
<protein>
    <submittedName>
        <fullName evidence="1">Uncharacterized protein</fullName>
    </submittedName>
</protein>
<accession>W4KBC1</accession>
<keyword evidence="2" id="KW-1185">Reference proteome</keyword>
<sequence length="67" mass="7373">MIGIEERPGPGATFDHVNVSKTPSSLNGLPCPAFTGRTLRGCIAILATGRGRSRPHLLLRTWWYIRV</sequence>
<dbReference type="KEGG" id="hir:HETIRDRAFT_409047"/>
<dbReference type="Proteomes" id="UP000030671">
    <property type="component" value="Unassembled WGS sequence"/>
</dbReference>
<evidence type="ECO:0000313" key="1">
    <source>
        <dbReference type="EMBL" id="ETW83098.1"/>
    </source>
</evidence>
<proteinExistence type="predicted"/>
<dbReference type="InParanoid" id="W4KBC1"/>
<name>W4KBC1_HETIT</name>
<dbReference type="GeneID" id="20672749"/>
<dbReference type="EMBL" id="KI925457">
    <property type="protein sequence ID" value="ETW83098.1"/>
    <property type="molecule type" value="Genomic_DNA"/>
</dbReference>
<organism evidence="1 2">
    <name type="scientific">Heterobasidion irregulare (strain TC 32-1)</name>
    <dbReference type="NCBI Taxonomy" id="747525"/>
    <lineage>
        <taxon>Eukaryota</taxon>
        <taxon>Fungi</taxon>
        <taxon>Dikarya</taxon>
        <taxon>Basidiomycota</taxon>
        <taxon>Agaricomycotina</taxon>
        <taxon>Agaricomycetes</taxon>
        <taxon>Russulales</taxon>
        <taxon>Bondarzewiaceae</taxon>
        <taxon>Heterobasidion</taxon>
        <taxon>Heterobasidion annosum species complex</taxon>
    </lineage>
</organism>
<gene>
    <name evidence="1" type="ORF">HETIRDRAFT_409047</name>
</gene>
<reference evidence="1 2" key="1">
    <citation type="journal article" date="2012" name="New Phytol.">
        <title>Insight into trade-off between wood decay and parasitism from the genome of a fungal forest pathogen.</title>
        <authorList>
            <person name="Olson A."/>
            <person name="Aerts A."/>
            <person name="Asiegbu F."/>
            <person name="Belbahri L."/>
            <person name="Bouzid O."/>
            <person name="Broberg A."/>
            <person name="Canback B."/>
            <person name="Coutinho P.M."/>
            <person name="Cullen D."/>
            <person name="Dalman K."/>
            <person name="Deflorio G."/>
            <person name="van Diepen L.T."/>
            <person name="Dunand C."/>
            <person name="Duplessis S."/>
            <person name="Durling M."/>
            <person name="Gonthier P."/>
            <person name="Grimwood J."/>
            <person name="Fossdal C.G."/>
            <person name="Hansson D."/>
            <person name="Henrissat B."/>
            <person name="Hietala A."/>
            <person name="Himmelstrand K."/>
            <person name="Hoffmeister D."/>
            <person name="Hogberg N."/>
            <person name="James T.Y."/>
            <person name="Karlsson M."/>
            <person name="Kohler A."/>
            <person name="Kues U."/>
            <person name="Lee Y.H."/>
            <person name="Lin Y.C."/>
            <person name="Lind M."/>
            <person name="Lindquist E."/>
            <person name="Lombard V."/>
            <person name="Lucas S."/>
            <person name="Lunden K."/>
            <person name="Morin E."/>
            <person name="Murat C."/>
            <person name="Park J."/>
            <person name="Raffaello T."/>
            <person name="Rouze P."/>
            <person name="Salamov A."/>
            <person name="Schmutz J."/>
            <person name="Solheim H."/>
            <person name="Stahlberg J."/>
            <person name="Velez H."/>
            <person name="de Vries R.P."/>
            <person name="Wiebenga A."/>
            <person name="Woodward S."/>
            <person name="Yakovlev I."/>
            <person name="Garbelotto M."/>
            <person name="Martin F."/>
            <person name="Grigoriev I.V."/>
            <person name="Stenlid J."/>
        </authorList>
    </citation>
    <scope>NUCLEOTIDE SEQUENCE [LARGE SCALE GENOMIC DNA]</scope>
    <source>
        <strain evidence="1 2">TC 32-1</strain>
    </source>
</reference>